<evidence type="ECO:0000313" key="3">
    <source>
        <dbReference type="Proteomes" id="UP000650533"/>
    </source>
</evidence>
<organism evidence="2 3">
    <name type="scientific">Rhizoctonia solani</name>
    <dbReference type="NCBI Taxonomy" id="456999"/>
    <lineage>
        <taxon>Eukaryota</taxon>
        <taxon>Fungi</taxon>
        <taxon>Dikarya</taxon>
        <taxon>Basidiomycota</taxon>
        <taxon>Agaricomycotina</taxon>
        <taxon>Agaricomycetes</taxon>
        <taxon>Cantharellales</taxon>
        <taxon>Ceratobasidiaceae</taxon>
        <taxon>Rhizoctonia</taxon>
    </lineage>
</organism>
<feature type="compositionally biased region" description="Basic and acidic residues" evidence="1">
    <location>
        <begin position="629"/>
        <end position="651"/>
    </location>
</feature>
<name>A0A8H8SZ48_9AGAM</name>
<gene>
    <name evidence="2" type="ORF">RhiXN_08240</name>
</gene>
<proteinExistence type="predicted"/>
<evidence type="ECO:0000313" key="2">
    <source>
        <dbReference type="EMBL" id="QRW23204.1"/>
    </source>
</evidence>
<reference evidence="2" key="1">
    <citation type="submission" date="2020-05" db="EMBL/GenBank/DDBJ databases">
        <title>Evolutionary and genomic comparisons of hybrid uninucleate and nonhybrid Rhizoctonia fungi.</title>
        <authorList>
            <person name="Li C."/>
            <person name="Chen X."/>
        </authorList>
    </citation>
    <scope>NUCLEOTIDE SEQUENCE</scope>
    <source>
        <strain evidence="2">AG-1 IA</strain>
    </source>
</reference>
<evidence type="ECO:0000256" key="1">
    <source>
        <dbReference type="SAM" id="MobiDB-lite"/>
    </source>
</evidence>
<dbReference type="EMBL" id="CP059667">
    <property type="protein sequence ID" value="QRW23204.1"/>
    <property type="molecule type" value="Genomic_DNA"/>
</dbReference>
<dbReference type="Pfam" id="PF18759">
    <property type="entry name" value="Plavaka"/>
    <property type="match status" value="1"/>
</dbReference>
<protein>
    <submittedName>
        <fullName evidence="2">Cation transporter/ATPase, amino-terminal protein</fullName>
    </submittedName>
</protein>
<accession>A0A8H8SZ48</accession>
<dbReference type="InterPro" id="IPR041078">
    <property type="entry name" value="Plavaka"/>
</dbReference>
<dbReference type="KEGG" id="rsx:RhiXN_08240"/>
<dbReference type="AlphaFoldDB" id="A0A8H8SZ48"/>
<dbReference type="Proteomes" id="UP000650533">
    <property type="component" value="Chromosome 10"/>
</dbReference>
<feature type="compositionally biased region" description="Basic and acidic residues" evidence="1">
    <location>
        <begin position="54"/>
        <end position="72"/>
    </location>
</feature>
<sequence length="674" mass="75740">MSLRPTGAEKAQCKKSPVDLVGLDPHDVQHNFIPATGPMDVNGLSGNDKTLNAHNEDKREGNAPKPVGDHPSDAAQVEPEYMPFDPPPPPKPFDSAKITNPHPDKTAGGVLQWVVNVERPLPYAVILEDQEIFEIAHWLANQPLSDKGSNAFLKMSRNQDLPWKNVQQFNKSIDSMPHGPGCEMWTGDWWWQMQNILGKGATVCPVILASDKTQLTTLSGGCQAWPVYLMIGNISKRIHRRPGEGTSLLVGYIPADSLETCYSKEDKRCEARWKLFHKAMVLIVWPFAEVSCKGKEVVCANGGVRCVHPILAAYMGDLAEQWLVTCTQQDHCLVCLVPPDKKGNIFNCYPQRTRKQVLQAIDDYVHGVRNTIKTLGIRKIKKPFWLRMLFTNIFGCMPPDILHQLDKGIFGDYMVKWSRHILGKGEFNRLQHFKFGIKPIPSNQWTGNKAKSLGQVFLSTVTPGSQTDLICAAWAIVNFQTRVRLPEISDNQLGDLANNLRVFHGCKGIFLTLGANKLLNKFHGITKLHMFMHYAEWIRRMGTLDGYNTKISKQLHIDCVKKPWRSTNHVDATEQMTVQLQHKETWAIACAHMYEIGRLPQSLQTHYKSCGAVKSALQTGVLVVEKQDKEDLSNEVEQPRERADLPCKDSDAAPSNRYLSFQDARGKANCCTPL</sequence>
<dbReference type="GeneID" id="67030519"/>
<feature type="compositionally biased region" description="Polar residues" evidence="1">
    <location>
        <begin position="44"/>
        <end position="53"/>
    </location>
</feature>
<dbReference type="RefSeq" id="XP_043183441.1">
    <property type="nucleotide sequence ID" value="XM_043328056.1"/>
</dbReference>
<feature type="region of interest" description="Disordered" evidence="1">
    <location>
        <begin position="1"/>
        <end position="92"/>
    </location>
</feature>
<feature type="region of interest" description="Disordered" evidence="1">
    <location>
        <begin position="629"/>
        <end position="652"/>
    </location>
</feature>